<keyword evidence="1" id="KW-1133">Transmembrane helix</keyword>
<evidence type="ECO:0000313" key="2">
    <source>
        <dbReference type="EMBL" id="TFK95392.1"/>
    </source>
</evidence>
<dbReference type="EMBL" id="ML178887">
    <property type="protein sequence ID" value="TFK95392.1"/>
    <property type="molecule type" value="Genomic_DNA"/>
</dbReference>
<sequence length="109" mass="11627">MIGYVAYQYRRTEAKSGVKFNGAKILVLLAESGLVYAILQIIRLSLILSFGESTPAYGSLDTGYAIFQSANLVVVAMYPPSLIIIIDRGYSIADTVQLSTTSGSPGLSS</sequence>
<keyword evidence="3" id="KW-1185">Reference proteome</keyword>
<gene>
    <name evidence="2" type="ORF">BDV98DRAFT_577791</name>
</gene>
<organism evidence="2 3">
    <name type="scientific">Pterulicium gracile</name>
    <dbReference type="NCBI Taxonomy" id="1884261"/>
    <lineage>
        <taxon>Eukaryota</taxon>
        <taxon>Fungi</taxon>
        <taxon>Dikarya</taxon>
        <taxon>Basidiomycota</taxon>
        <taxon>Agaricomycotina</taxon>
        <taxon>Agaricomycetes</taxon>
        <taxon>Agaricomycetidae</taxon>
        <taxon>Agaricales</taxon>
        <taxon>Pleurotineae</taxon>
        <taxon>Pterulaceae</taxon>
        <taxon>Pterulicium</taxon>
    </lineage>
</organism>
<evidence type="ECO:0000256" key="1">
    <source>
        <dbReference type="SAM" id="Phobius"/>
    </source>
</evidence>
<name>A0A5C3Q0B5_9AGAR</name>
<keyword evidence="1" id="KW-0812">Transmembrane</keyword>
<evidence type="ECO:0000313" key="3">
    <source>
        <dbReference type="Proteomes" id="UP000305067"/>
    </source>
</evidence>
<reference evidence="2 3" key="1">
    <citation type="journal article" date="2019" name="Nat. Ecol. Evol.">
        <title>Megaphylogeny resolves global patterns of mushroom evolution.</title>
        <authorList>
            <person name="Varga T."/>
            <person name="Krizsan K."/>
            <person name="Foldi C."/>
            <person name="Dima B."/>
            <person name="Sanchez-Garcia M."/>
            <person name="Sanchez-Ramirez S."/>
            <person name="Szollosi G.J."/>
            <person name="Szarkandi J.G."/>
            <person name="Papp V."/>
            <person name="Albert L."/>
            <person name="Andreopoulos W."/>
            <person name="Angelini C."/>
            <person name="Antonin V."/>
            <person name="Barry K.W."/>
            <person name="Bougher N.L."/>
            <person name="Buchanan P."/>
            <person name="Buyck B."/>
            <person name="Bense V."/>
            <person name="Catcheside P."/>
            <person name="Chovatia M."/>
            <person name="Cooper J."/>
            <person name="Damon W."/>
            <person name="Desjardin D."/>
            <person name="Finy P."/>
            <person name="Geml J."/>
            <person name="Haridas S."/>
            <person name="Hughes K."/>
            <person name="Justo A."/>
            <person name="Karasinski D."/>
            <person name="Kautmanova I."/>
            <person name="Kiss B."/>
            <person name="Kocsube S."/>
            <person name="Kotiranta H."/>
            <person name="LaButti K.M."/>
            <person name="Lechner B.E."/>
            <person name="Liimatainen K."/>
            <person name="Lipzen A."/>
            <person name="Lukacs Z."/>
            <person name="Mihaltcheva S."/>
            <person name="Morgado L.N."/>
            <person name="Niskanen T."/>
            <person name="Noordeloos M.E."/>
            <person name="Ohm R.A."/>
            <person name="Ortiz-Santana B."/>
            <person name="Ovrebo C."/>
            <person name="Racz N."/>
            <person name="Riley R."/>
            <person name="Savchenko A."/>
            <person name="Shiryaev A."/>
            <person name="Soop K."/>
            <person name="Spirin V."/>
            <person name="Szebenyi C."/>
            <person name="Tomsovsky M."/>
            <person name="Tulloss R.E."/>
            <person name="Uehling J."/>
            <person name="Grigoriev I.V."/>
            <person name="Vagvolgyi C."/>
            <person name="Papp T."/>
            <person name="Martin F.M."/>
            <person name="Miettinen O."/>
            <person name="Hibbett D.S."/>
            <person name="Nagy L.G."/>
        </authorList>
    </citation>
    <scope>NUCLEOTIDE SEQUENCE [LARGE SCALE GENOMIC DNA]</scope>
    <source>
        <strain evidence="2 3">CBS 309.79</strain>
    </source>
</reference>
<keyword evidence="1" id="KW-0472">Membrane</keyword>
<feature type="transmembrane region" description="Helical" evidence="1">
    <location>
        <begin position="66"/>
        <end position="86"/>
    </location>
</feature>
<dbReference type="Proteomes" id="UP000305067">
    <property type="component" value="Unassembled WGS sequence"/>
</dbReference>
<dbReference type="AlphaFoldDB" id="A0A5C3Q0B5"/>
<feature type="transmembrane region" description="Helical" evidence="1">
    <location>
        <begin position="25"/>
        <end position="46"/>
    </location>
</feature>
<proteinExistence type="predicted"/>
<protein>
    <submittedName>
        <fullName evidence="2">Uncharacterized protein</fullName>
    </submittedName>
</protein>
<accession>A0A5C3Q0B5</accession>